<protein>
    <submittedName>
        <fullName evidence="2">Uncharacterized protein</fullName>
    </submittedName>
</protein>
<dbReference type="RefSeq" id="XP_033401967.1">
    <property type="nucleotide sequence ID" value="XM_033534988.1"/>
</dbReference>
<dbReference type="AlphaFoldDB" id="A0A6A6BR64"/>
<accession>A0A6A6BR64</accession>
<keyword evidence="3" id="KW-1185">Reference proteome</keyword>
<reference evidence="2" key="1">
    <citation type="journal article" date="2020" name="Stud. Mycol.">
        <title>101 Dothideomycetes genomes: a test case for predicting lifestyles and emergence of pathogens.</title>
        <authorList>
            <person name="Haridas S."/>
            <person name="Albert R."/>
            <person name="Binder M."/>
            <person name="Bloem J."/>
            <person name="Labutti K."/>
            <person name="Salamov A."/>
            <person name="Andreopoulos B."/>
            <person name="Baker S."/>
            <person name="Barry K."/>
            <person name="Bills G."/>
            <person name="Bluhm B."/>
            <person name="Cannon C."/>
            <person name="Castanera R."/>
            <person name="Culley D."/>
            <person name="Daum C."/>
            <person name="Ezra D."/>
            <person name="Gonzalez J."/>
            <person name="Henrissat B."/>
            <person name="Kuo A."/>
            <person name="Liang C."/>
            <person name="Lipzen A."/>
            <person name="Lutzoni F."/>
            <person name="Magnuson J."/>
            <person name="Mondo S."/>
            <person name="Nolan M."/>
            <person name="Ohm R."/>
            <person name="Pangilinan J."/>
            <person name="Park H.-J."/>
            <person name="Ramirez L."/>
            <person name="Alfaro M."/>
            <person name="Sun H."/>
            <person name="Tritt A."/>
            <person name="Yoshinaga Y."/>
            <person name="Zwiers L.-H."/>
            <person name="Turgeon B."/>
            <person name="Goodwin S."/>
            <person name="Spatafora J."/>
            <person name="Crous P."/>
            <person name="Grigoriev I."/>
        </authorList>
    </citation>
    <scope>NUCLEOTIDE SEQUENCE</scope>
    <source>
        <strain evidence="2">CBS 121167</strain>
    </source>
</reference>
<keyword evidence="1" id="KW-0812">Transmembrane</keyword>
<dbReference type="Proteomes" id="UP000799438">
    <property type="component" value="Unassembled WGS sequence"/>
</dbReference>
<proteinExistence type="predicted"/>
<name>A0A6A6BR64_9PEZI</name>
<sequence length="81" mass="8802">MLRCCACLTFPSTPLIAAGPALLPTFPFRPTYLLLLPLSSSSSPHPLPGLLDALVLPFSFRLLSLSFIHFFCPNSIRKIGS</sequence>
<evidence type="ECO:0000256" key="1">
    <source>
        <dbReference type="SAM" id="Phobius"/>
    </source>
</evidence>
<gene>
    <name evidence="2" type="ORF">K452DRAFT_108163</name>
</gene>
<evidence type="ECO:0000313" key="3">
    <source>
        <dbReference type="Proteomes" id="UP000799438"/>
    </source>
</evidence>
<evidence type="ECO:0000313" key="2">
    <source>
        <dbReference type="EMBL" id="KAF2146258.1"/>
    </source>
</evidence>
<dbReference type="EMBL" id="ML995476">
    <property type="protein sequence ID" value="KAF2146258.1"/>
    <property type="molecule type" value="Genomic_DNA"/>
</dbReference>
<organism evidence="2 3">
    <name type="scientific">Aplosporella prunicola CBS 121167</name>
    <dbReference type="NCBI Taxonomy" id="1176127"/>
    <lineage>
        <taxon>Eukaryota</taxon>
        <taxon>Fungi</taxon>
        <taxon>Dikarya</taxon>
        <taxon>Ascomycota</taxon>
        <taxon>Pezizomycotina</taxon>
        <taxon>Dothideomycetes</taxon>
        <taxon>Dothideomycetes incertae sedis</taxon>
        <taxon>Botryosphaeriales</taxon>
        <taxon>Aplosporellaceae</taxon>
        <taxon>Aplosporella</taxon>
    </lineage>
</organism>
<keyword evidence="1" id="KW-1133">Transmembrane helix</keyword>
<dbReference type="GeneID" id="54292480"/>
<keyword evidence="1" id="KW-0472">Membrane</keyword>
<feature type="transmembrane region" description="Helical" evidence="1">
    <location>
        <begin position="49"/>
        <end position="72"/>
    </location>
</feature>